<reference evidence="2 3" key="1">
    <citation type="submission" date="2015-06" db="EMBL/GenBank/DDBJ databases">
        <title>Draft genome of the ant-associated black yeast Phialophora attae CBS 131958.</title>
        <authorList>
            <person name="Moreno L.F."/>
            <person name="Stielow B.J."/>
            <person name="de Hoog S."/>
            <person name="Vicente V.A."/>
            <person name="Weiss V.A."/>
            <person name="de Vries M."/>
            <person name="Cruz L.M."/>
            <person name="Souza E.M."/>
        </authorList>
    </citation>
    <scope>NUCLEOTIDE SEQUENCE [LARGE SCALE GENOMIC DNA]</scope>
    <source>
        <strain evidence="2 3">CBS 131958</strain>
    </source>
</reference>
<keyword evidence="1" id="KW-1133">Transmembrane helix</keyword>
<name>A0A0N0NJ91_9EURO</name>
<keyword evidence="1" id="KW-0812">Transmembrane</keyword>
<dbReference type="InterPro" id="IPR025444">
    <property type="entry name" value="Monooxy_af470"/>
</dbReference>
<dbReference type="Pfam" id="PF13826">
    <property type="entry name" value="Monooxy_af470-like"/>
    <property type="match status" value="1"/>
</dbReference>
<accession>A0A0N0NJ91</accession>
<protein>
    <submittedName>
        <fullName evidence="2">Uncharacterized protein</fullName>
    </submittedName>
</protein>
<dbReference type="RefSeq" id="XP_017996674.1">
    <property type="nucleotide sequence ID" value="XM_018138843.1"/>
</dbReference>
<evidence type="ECO:0000313" key="3">
    <source>
        <dbReference type="Proteomes" id="UP000038010"/>
    </source>
</evidence>
<evidence type="ECO:0000313" key="2">
    <source>
        <dbReference type="EMBL" id="KPI36711.1"/>
    </source>
</evidence>
<dbReference type="SUPFAM" id="SSF54909">
    <property type="entry name" value="Dimeric alpha+beta barrel"/>
    <property type="match status" value="1"/>
</dbReference>
<evidence type="ECO:0000256" key="1">
    <source>
        <dbReference type="SAM" id="Phobius"/>
    </source>
</evidence>
<dbReference type="STRING" id="1664694.A0A0N0NJ91"/>
<organism evidence="2 3">
    <name type="scientific">Cyphellophora attinorum</name>
    <dbReference type="NCBI Taxonomy" id="1664694"/>
    <lineage>
        <taxon>Eukaryota</taxon>
        <taxon>Fungi</taxon>
        <taxon>Dikarya</taxon>
        <taxon>Ascomycota</taxon>
        <taxon>Pezizomycotina</taxon>
        <taxon>Eurotiomycetes</taxon>
        <taxon>Chaetothyriomycetidae</taxon>
        <taxon>Chaetothyriales</taxon>
        <taxon>Cyphellophoraceae</taxon>
        <taxon>Cyphellophora</taxon>
    </lineage>
</organism>
<dbReference type="Proteomes" id="UP000038010">
    <property type="component" value="Unassembled WGS sequence"/>
</dbReference>
<dbReference type="VEuPathDB" id="FungiDB:AB675_10098"/>
<feature type="transmembrane region" description="Helical" evidence="1">
    <location>
        <begin position="67"/>
        <end position="86"/>
    </location>
</feature>
<dbReference type="EMBL" id="LFJN01000029">
    <property type="protein sequence ID" value="KPI36711.1"/>
    <property type="molecule type" value="Genomic_DNA"/>
</dbReference>
<dbReference type="InterPro" id="IPR011008">
    <property type="entry name" value="Dimeric_a/b-barrel"/>
</dbReference>
<proteinExistence type="predicted"/>
<sequence length="331" mass="36396">MGATRGLKALFPPTTKKPKSQGQEPALLATLDLHLLRSSMSLTSWLCVGAAVQAAISLFRIPFYLSLVLILGVLGYRTGHALLITFKLIPNPYLEDAIFNYTSAQIPNKETGDFSDTPAAEPVGILHLGAKINHPLGAFSPHAQPLIKYAETMYKVLDSDAKKSNGYLGGQSFDTVDKNGCMEFTFISYWRNIEAIHDFAYSSAHRKGWEWWNSVPKEEIKHLGINHEIFEAPAGQWETIYINHQPTLMGATASYRPGDKSIGGTVENSWQSNIMDASRGPLRTSAGRLSRNREELAGRYSYVPKPLSKGWDGDGRDTLAAQGEKVISAVA</sequence>
<keyword evidence="3" id="KW-1185">Reference proteome</keyword>
<gene>
    <name evidence="2" type="ORF">AB675_10098</name>
</gene>
<dbReference type="AlphaFoldDB" id="A0A0N0NJ91"/>
<comment type="caution">
    <text evidence="2">The sequence shown here is derived from an EMBL/GenBank/DDBJ whole genome shotgun (WGS) entry which is preliminary data.</text>
</comment>
<keyword evidence="1" id="KW-0472">Membrane</keyword>
<dbReference type="GeneID" id="28730723"/>
<dbReference type="OrthoDB" id="3202396at2759"/>